<reference evidence="2 4" key="1">
    <citation type="submission" date="2024-02" db="EMBL/GenBank/DDBJ databases">
        <authorList>
            <person name="Vignale AGUSTIN F."/>
            <person name="Sosa J E."/>
            <person name="Modenutti C."/>
        </authorList>
    </citation>
    <scope>NUCLEOTIDE SEQUENCE [LARGE SCALE GENOMIC DNA]</scope>
</reference>
<evidence type="ECO:0000313" key="4">
    <source>
        <dbReference type="Proteomes" id="UP001642360"/>
    </source>
</evidence>
<gene>
    <name evidence="2" type="ORF">ILEXP_LOCUS22592</name>
    <name evidence="3" type="ORF">ILEXP_LOCUS35079</name>
</gene>
<dbReference type="Proteomes" id="UP001642360">
    <property type="component" value="Unassembled WGS sequence"/>
</dbReference>
<feature type="region of interest" description="Disordered" evidence="1">
    <location>
        <begin position="1"/>
        <end position="66"/>
    </location>
</feature>
<evidence type="ECO:0000256" key="1">
    <source>
        <dbReference type="SAM" id="MobiDB-lite"/>
    </source>
</evidence>
<feature type="compositionally biased region" description="Basic and acidic residues" evidence="1">
    <location>
        <begin position="16"/>
        <end position="32"/>
    </location>
</feature>
<keyword evidence="4" id="KW-1185">Reference proteome</keyword>
<proteinExistence type="predicted"/>
<organism evidence="2 4">
    <name type="scientific">Ilex paraguariensis</name>
    <name type="common">yerba mate</name>
    <dbReference type="NCBI Taxonomy" id="185542"/>
    <lineage>
        <taxon>Eukaryota</taxon>
        <taxon>Viridiplantae</taxon>
        <taxon>Streptophyta</taxon>
        <taxon>Embryophyta</taxon>
        <taxon>Tracheophyta</taxon>
        <taxon>Spermatophyta</taxon>
        <taxon>Magnoliopsida</taxon>
        <taxon>eudicotyledons</taxon>
        <taxon>Gunneridae</taxon>
        <taxon>Pentapetalae</taxon>
        <taxon>asterids</taxon>
        <taxon>campanulids</taxon>
        <taxon>Aquifoliales</taxon>
        <taxon>Aquifoliaceae</taxon>
        <taxon>Ilex</taxon>
    </lineage>
</organism>
<feature type="non-terminal residue" evidence="2">
    <location>
        <position position="1"/>
    </location>
</feature>
<evidence type="ECO:0000313" key="3">
    <source>
        <dbReference type="EMBL" id="CAK9165895.1"/>
    </source>
</evidence>
<comment type="caution">
    <text evidence="2">The sequence shown here is derived from an EMBL/GenBank/DDBJ whole genome shotgun (WGS) entry which is preliminary data.</text>
</comment>
<dbReference type="AlphaFoldDB" id="A0ABC8SAN9"/>
<name>A0ABC8SAN9_9AQUA</name>
<evidence type="ECO:0000313" key="2">
    <source>
        <dbReference type="EMBL" id="CAK9154278.1"/>
    </source>
</evidence>
<sequence length="66" mass="7587">MEEKEEIKQSPPQDQNKVKPDKQGETNKEDKVAQMLEATQLQKDTTEEKHESETEVKFDKQEIAGG</sequence>
<dbReference type="EMBL" id="CAUOFW020004491">
    <property type="protein sequence ID" value="CAK9165895.1"/>
    <property type="molecule type" value="Genomic_DNA"/>
</dbReference>
<feature type="compositionally biased region" description="Basic and acidic residues" evidence="1">
    <location>
        <begin position="44"/>
        <end position="66"/>
    </location>
</feature>
<dbReference type="EMBL" id="CAUOFW020002503">
    <property type="protein sequence ID" value="CAK9154278.1"/>
    <property type="molecule type" value="Genomic_DNA"/>
</dbReference>
<protein>
    <submittedName>
        <fullName evidence="2">Uncharacterized protein</fullName>
    </submittedName>
</protein>
<accession>A0ABC8SAN9</accession>